<feature type="signal peptide" evidence="1">
    <location>
        <begin position="1"/>
        <end position="22"/>
    </location>
</feature>
<keyword evidence="3" id="KW-1185">Reference proteome</keyword>
<feature type="chain" id="PRO_5017288029" evidence="1">
    <location>
        <begin position="23"/>
        <end position="259"/>
    </location>
</feature>
<dbReference type="OrthoDB" id="5421820at2"/>
<evidence type="ECO:0000256" key="1">
    <source>
        <dbReference type="SAM" id="SignalP"/>
    </source>
</evidence>
<proteinExistence type="predicted"/>
<dbReference type="Gene3D" id="2.60.40.1820">
    <property type="match status" value="1"/>
</dbReference>
<dbReference type="AlphaFoldDB" id="A0A399F1N7"/>
<gene>
    <name evidence="2" type="ORF">Mlute_00386</name>
</gene>
<dbReference type="EMBL" id="QWKZ01000007">
    <property type="protein sequence ID" value="RIH89179.1"/>
    <property type="molecule type" value="Genomic_DNA"/>
</dbReference>
<comment type="caution">
    <text evidence="2">The sequence shown here is derived from an EMBL/GenBank/DDBJ whole genome shotgun (WGS) entry which is preliminary data.</text>
</comment>
<organism evidence="2 3">
    <name type="scientific">Meiothermus luteus</name>
    <dbReference type="NCBI Taxonomy" id="2026184"/>
    <lineage>
        <taxon>Bacteria</taxon>
        <taxon>Thermotogati</taxon>
        <taxon>Deinococcota</taxon>
        <taxon>Deinococci</taxon>
        <taxon>Thermales</taxon>
        <taxon>Thermaceae</taxon>
        <taxon>Meiothermus</taxon>
    </lineage>
</organism>
<evidence type="ECO:0000313" key="2">
    <source>
        <dbReference type="EMBL" id="RIH89179.1"/>
    </source>
</evidence>
<dbReference type="Proteomes" id="UP000265800">
    <property type="component" value="Unassembled WGS sequence"/>
</dbReference>
<evidence type="ECO:0000313" key="3">
    <source>
        <dbReference type="Proteomes" id="UP000265800"/>
    </source>
</evidence>
<sequence length="259" mass="27604">MSRRTWWLLCLALLGACAPRITQPQPPQVELLQFSLVSLDPFSGRAEFDLRLRLTNPNPFALPLMESALTAELGSLQLRLALPALEIPPGASREAQTRLSAPVVEGARVLAGLLGGQNTRLRLLGELRARLGPAVVPIGPLTLVDRDVRLQFTFQPPTLRLVEARLEGLSIRLVLEAENPNPIGFTLEGPLRLLVGGRSVAEGGLSFGLGPGGRSRGEVRLGFSGVPGTGGVSVELGLSARIPGVLERPVPQVLQGVLR</sequence>
<reference evidence="2 3" key="1">
    <citation type="submission" date="2018-08" db="EMBL/GenBank/DDBJ databases">
        <title>Meiothermus luteus KCTC 52599 genome sequencing project.</title>
        <authorList>
            <person name="Da Costa M.S."/>
            <person name="Albuquerque L."/>
            <person name="Raposo P."/>
            <person name="Froufe H.J.C."/>
            <person name="Barroso C.S."/>
            <person name="Egas C."/>
        </authorList>
    </citation>
    <scope>NUCLEOTIDE SEQUENCE [LARGE SCALE GENOMIC DNA]</scope>
    <source>
        <strain evidence="2 3">KCTC 52599</strain>
    </source>
</reference>
<name>A0A399F1N7_9DEIN</name>
<dbReference type="PROSITE" id="PS51257">
    <property type="entry name" value="PROKAR_LIPOPROTEIN"/>
    <property type="match status" value="1"/>
</dbReference>
<dbReference type="RefSeq" id="WP_119359087.1">
    <property type="nucleotide sequence ID" value="NZ_QWKZ01000007.1"/>
</dbReference>
<accession>A0A399F1N7</accession>
<protein>
    <submittedName>
        <fullName evidence="2">Late embryogenesis abundant protein</fullName>
    </submittedName>
</protein>
<keyword evidence="1" id="KW-0732">Signal</keyword>
<dbReference type="SUPFAM" id="SSF117070">
    <property type="entry name" value="LEA14-like"/>
    <property type="match status" value="1"/>
</dbReference>